<feature type="signal peptide" evidence="9">
    <location>
        <begin position="1"/>
        <end position="34"/>
    </location>
</feature>
<evidence type="ECO:0000256" key="8">
    <source>
        <dbReference type="PROSITE-ProRule" id="PRU01360"/>
    </source>
</evidence>
<keyword evidence="6 8" id="KW-0472">Membrane</keyword>
<dbReference type="PANTHER" id="PTHR30069">
    <property type="entry name" value="TONB-DEPENDENT OUTER MEMBRANE RECEPTOR"/>
    <property type="match status" value="1"/>
</dbReference>
<comment type="similarity">
    <text evidence="8">Belongs to the TonB-dependent receptor family.</text>
</comment>
<protein>
    <submittedName>
        <fullName evidence="12">TonB-dependent receptor-like protein</fullName>
    </submittedName>
</protein>
<dbReference type="EMBL" id="QREG01000009">
    <property type="protein sequence ID" value="RED98881.1"/>
    <property type="molecule type" value="Genomic_DNA"/>
</dbReference>
<evidence type="ECO:0000313" key="13">
    <source>
        <dbReference type="Proteomes" id="UP000256779"/>
    </source>
</evidence>
<evidence type="ECO:0000259" key="10">
    <source>
        <dbReference type="Pfam" id="PF07715"/>
    </source>
</evidence>
<evidence type="ECO:0000256" key="4">
    <source>
        <dbReference type="ARBA" id="ARBA00022692"/>
    </source>
</evidence>
<keyword evidence="2 8" id="KW-0813">Transport</keyword>
<dbReference type="Pfam" id="PF07715">
    <property type="entry name" value="Plug"/>
    <property type="match status" value="1"/>
</dbReference>
<evidence type="ECO:0000256" key="7">
    <source>
        <dbReference type="ARBA" id="ARBA00023237"/>
    </source>
</evidence>
<dbReference type="SUPFAM" id="SSF56935">
    <property type="entry name" value="Porins"/>
    <property type="match status" value="1"/>
</dbReference>
<dbReference type="GO" id="GO:0044718">
    <property type="term" value="P:siderophore transmembrane transport"/>
    <property type="evidence" value="ECO:0007669"/>
    <property type="project" value="TreeGrafter"/>
</dbReference>
<dbReference type="Gene3D" id="2.60.40.1120">
    <property type="entry name" value="Carboxypeptidase-like, regulatory domain"/>
    <property type="match status" value="1"/>
</dbReference>
<evidence type="ECO:0000256" key="1">
    <source>
        <dbReference type="ARBA" id="ARBA00004571"/>
    </source>
</evidence>
<keyword evidence="13" id="KW-1185">Reference proteome</keyword>
<organism evidence="12 13">
    <name type="scientific">Marinoscillum furvescens DSM 4134</name>
    <dbReference type="NCBI Taxonomy" id="1122208"/>
    <lineage>
        <taxon>Bacteria</taxon>
        <taxon>Pseudomonadati</taxon>
        <taxon>Bacteroidota</taxon>
        <taxon>Cytophagia</taxon>
        <taxon>Cytophagales</taxon>
        <taxon>Reichenbachiellaceae</taxon>
        <taxon>Marinoscillum</taxon>
    </lineage>
</organism>
<dbReference type="Proteomes" id="UP000256779">
    <property type="component" value="Unassembled WGS sequence"/>
</dbReference>
<sequence>MNTSFLIPSKKLKIALNKFFLLVLLVLSTSRSFAQENATLSGYVKDANNGETLIGATVLIKELSSGNITNVYGFYSITVPTGTYTVDYRYVGYQTITKTITLTSNRRVDVELPSGEQQLQEVVVSAEALDENVSSVEMSTAELDIETIEKIPAFLGEVDVVKSLQLLPGVSSVGEGASGFNVRGGSVGQNLILLDEAPVYNSSHMFGFFSVFNPDAVKDVKLYKGGIPAEYGGRLSSILDVRMKEGNMKKYEVNGGIGTIFSRFAVEGPLAKDKSSFILAGRRSYIDVLAKPFLKNQDGLEDIGLRFYDLTFKTNYNISDRDRVYLSGYLGRDVFAFDANQGFDWGNKTATLRWNHLFNDRIFSNTTLFVSDYDYSFQVGETRDDLFSWKSRIFTYNFKEQFSYFINTNNELSFGAEAILYRFKPAEVLGVSVGEESDISLAERKSLETAVYIGNDQKVNNKLSLQYGLRFSSFQYLGDGEVYEYGEPEQPGERKPIANVTQADNWETIQHYTNLEPRFSFRYSLNPTTSIKGSYNRMSQYIHLVSNTAASLPTDVWTPSSNNIKPQLADQVALGVFKNFWNNKLETSVEVYYKTMQNQIDYIDGAEILINRFLEGDLLAGDGRAYGAEFYLKKNSGKINGWVSYTLAKTERQVAGINDGDWYPTRYDQTHNLKISGNYDYSDRWSFAANFTYITGTPYTLPSYRYEVQGYTIPGVEGRNNGRIPDYHRLDLAATWQMRKFKNDGSPKKLQDYWVFTIYNVYQRRNPFSIYFAQKDGAAGDQALTEATQVAILGSFVPAVSYNFKF</sequence>
<dbReference type="GO" id="GO:0009279">
    <property type="term" value="C:cell outer membrane"/>
    <property type="evidence" value="ECO:0007669"/>
    <property type="project" value="UniProtKB-SubCell"/>
</dbReference>
<evidence type="ECO:0000259" key="11">
    <source>
        <dbReference type="Pfam" id="PF25183"/>
    </source>
</evidence>
<comment type="caution">
    <text evidence="12">The sequence shown here is derived from an EMBL/GenBank/DDBJ whole genome shotgun (WGS) entry which is preliminary data.</text>
</comment>
<evidence type="ECO:0000256" key="2">
    <source>
        <dbReference type="ARBA" id="ARBA00022448"/>
    </source>
</evidence>
<dbReference type="InterPro" id="IPR012910">
    <property type="entry name" value="Plug_dom"/>
</dbReference>
<accession>A0A3D9L2B2</accession>
<dbReference type="InterPro" id="IPR036942">
    <property type="entry name" value="Beta-barrel_TonB_sf"/>
</dbReference>
<name>A0A3D9L2B2_MARFU</name>
<dbReference type="InterPro" id="IPR057601">
    <property type="entry name" value="Oar-like_b-barrel"/>
</dbReference>
<comment type="subcellular location">
    <subcellularLocation>
        <location evidence="1 8">Cell outer membrane</location>
        <topology evidence="1 8">Multi-pass membrane protein</topology>
    </subcellularLocation>
</comment>
<dbReference type="InterPro" id="IPR008969">
    <property type="entry name" value="CarboxyPept-like_regulatory"/>
</dbReference>
<evidence type="ECO:0000256" key="9">
    <source>
        <dbReference type="SAM" id="SignalP"/>
    </source>
</evidence>
<keyword evidence="4 8" id="KW-0812">Transmembrane</keyword>
<dbReference type="AlphaFoldDB" id="A0A3D9L2B2"/>
<feature type="chain" id="PRO_5017619847" evidence="9">
    <location>
        <begin position="35"/>
        <end position="806"/>
    </location>
</feature>
<gene>
    <name evidence="12" type="ORF">C7460_10973</name>
</gene>
<dbReference type="GO" id="GO:0015344">
    <property type="term" value="F:siderophore uptake transmembrane transporter activity"/>
    <property type="evidence" value="ECO:0007669"/>
    <property type="project" value="TreeGrafter"/>
</dbReference>
<keyword evidence="12" id="KW-0675">Receptor</keyword>
<dbReference type="InterPro" id="IPR039426">
    <property type="entry name" value="TonB-dep_rcpt-like"/>
</dbReference>
<keyword evidence="3 8" id="KW-1134">Transmembrane beta strand</keyword>
<evidence type="ECO:0000256" key="3">
    <source>
        <dbReference type="ARBA" id="ARBA00022452"/>
    </source>
</evidence>
<feature type="domain" description="TonB-dependent transporter Oar-like beta-barrel" evidence="11">
    <location>
        <begin position="432"/>
        <end position="554"/>
    </location>
</feature>
<proteinExistence type="inferred from homology"/>
<dbReference type="SUPFAM" id="SSF49464">
    <property type="entry name" value="Carboxypeptidase regulatory domain-like"/>
    <property type="match status" value="1"/>
</dbReference>
<dbReference type="PROSITE" id="PS52016">
    <property type="entry name" value="TONB_DEPENDENT_REC_3"/>
    <property type="match status" value="1"/>
</dbReference>
<dbReference type="Gene3D" id="2.170.130.10">
    <property type="entry name" value="TonB-dependent receptor, plug domain"/>
    <property type="match status" value="1"/>
</dbReference>
<dbReference type="Pfam" id="PF25183">
    <property type="entry name" value="OMP_b-brl_4"/>
    <property type="match status" value="1"/>
</dbReference>
<keyword evidence="7 8" id="KW-0998">Cell outer membrane</keyword>
<dbReference type="Pfam" id="PF13715">
    <property type="entry name" value="CarbopepD_reg_2"/>
    <property type="match status" value="1"/>
</dbReference>
<dbReference type="OrthoDB" id="1111684at2"/>
<evidence type="ECO:0000313" key="12">
    <source>
        <dbReference type="EMBL" id="RED98881.1"/>
    </source>
</evidence>
<reference evidence="12 13" key="1">
    <citation type="submission" date="2018-07" db="EMBL/GenBank/DDBJ databases">
        <title>Genomic Encyclopedia of Type Strains, Phase IV (KMG-IV): sequencing the most valuable type-strain genomes for metagenomic binning, comparative biology and taxonomic classification.</title>
        <authorList>
            <person name="Goeker M."/>
        </authorList>
    </citation>
    <scope>NUCLEOTIDE SEQUENCE [LARGE SCALE GENOMIC DNA]</scope>
    <source>
        <strain evidence="12 13">DSM 4134</strain>
    </source>
</reference>
<evidence type="ECO:0000256" key="5">
    <source>
        <dbReference type="ARBA" id="ARBA00022729"/>
    </source>
</evidence>
<evidence type="ECO:0000256" key="6">
    <source>
        <dbReference type="ARBA" id="ARBA00023136"/>
    </source>
</evidence>
<keyword evidence="5 9" id="KW-0732">Signal</keyword>
<dbReference type="PANTHER" id="PTHR30069:SF29">
    <property type="entry name" value="HEMOGLOBIN AND HEMOGLOBIN-HAPTOGLOBIN-BINDING PROTEIN 1-RELATED"/>
    <property type="match status" value="1"/>
</dbReference>
<dbReference type="InterPro" id="IPR037066">
    <property type="entry name" value="Plug_dom_sf"/>
</dbReference>
<dbReference type="Gene3D" id="2.40.170.20">
    <property type="entry name" value="TonB-dependent receptor, beta-barrel domain"/>
    <property type="match status" value="1"/>
</dbReference>
<feature type="domain" description="TonB-dependent receptor plug" evidence="10">
    <location>
        <begin position="154"/>
        <end position="234"/>
    </location>
</feature>